<protein>
    <submittedName>
        <fullName evidence="2">Plasma membrane calcium-transporting ATPase</fullName>
    </submittedName>
</protein>
<dbReference type="OrthoDB" id="3352408at2759"/>
<gene>
    <name evidence="2" type="ORF">STAS_17564</name>
</gene>
<organism evidence="2 3">
    <name type="scientific">Striga asiatica</name>
    <name type="common">Asiatic witchweed</name>
    <name type="synonym">Buchnera asiatica</name>
    <dbReference type="NCBI Taxonomy" id="4170"/>
    <lineage>
        <taxon>Eukaryota</taxon>
        <taxon>Viridiplantae</taxon>
        <taxon>Streptophyta</taxon>
        <taxon>Embryophyta</taxon>
        <taxon>Tracheophyta</taxon>
        <taxon>Spermatophyta</taxon>
        <taxon>Magnoliopsida</taxon>
        <taxon>eudicotyledons</taxon>
        <taxon>Gunneridae</taxon>
        <taxon>Pentapetalae</taxon>
        <taxon>asterids</taxon>
        <taxon>lamiids</taxon>
        <taxon>Lamiales</taxon>
        <taxon>Orobanchaceae</taxon>
        <taxon>Buchnereae</taxon>
        <taxon>Striga</taxon>
    </lineage>
</organism>
<comment type="caution">
    <text evidence="2">The sequence shown here is derived from an EMBL/GenBank/DDBJ whole genome shotgun (WGS) entry which is preliminary data.</text>
</comment>
<dbReference type="Proteomes" id="UP000325081">
    <property type="component" value="Unassembled WGS sequence"/>
</dbReference>
<evidence type="ECO:0000313" key="3">
    <source>
        <dbReference type="Proteomes" id="UP000325081"/>
    </source>
</evidence>
<dbReference type="AlphaFoldDB" id="A0A5A7Q7E6"/>
<accession>A0A5A7Q7E6</accession>
<name>A0A5A7Q7E6_STRAF</name>
<evidence type="ECO:0000313" key="2">
    <source>
        <dbReference type="EMBL" id="GER40872.1"/>
    </source>
</evidence>
<sequence length="224" mass="24599">MCENYGAYHKIVEEALFLSLKDYEMALYQVTVLLVLNLGGRRIINLQHDTVAHAFRVRNTLIFNVFVFCQSSAHALASTLDGEVVAFHLSRRELIRGTINELSELLTHTSRRGARRAAASQLPHAAATHAEPLTGLQRDLFSRHAEDSRAATLSVSHAASHPAAPLTDGQSTQTSLGVTLRRASRRGTSTSSRRVRDCDTLHAATSSRGTAAPGLLKFRNVIRY</sequence>
<evidence type="ECO:0000256" key="1">
    <source>
        <dbReference type="SAM" id="MobiDB-lite"/>
    </source>
</evidence>
<reference evidence="3" key="1">
    <citation type="journal article" date="2019" name="Curr. Biol.">
        <title>Genome Sequence of Striga asiatica Provides Insight into the Evolution of Plant Parasitism.</title>
        <authorList>
            <person name="Yoshida S."/>
            <person name="Kim S."/>
            <person name="Wafula E.K."/>
            <person name="Tanskanen J."/>
            <person name="Kim Y.M."/>
            <person name="Honaas L."/>
            <person name="Yang Z."/>
            <person name="Spallek T."/>
            <person name="Conn C.E."/>
            <person name="Ichihashi Y."/>
            <person name="Cheong K."/>
            <person name="Cui S."/>
            <person name="Der J.P."/>
            <person name="Gundlach H."/>
            <person name="Jiao Y."/>
            <person name="Hori C."/>
            <person name="Ishida J.K."/>
            <person name="Kasahara H."/>
            <person name="Kiba T."/>
            <person name="Kim M.S."/>
            <person name="Koo N."/>
            <person name="Laohavisit A."/>
            <person name="Lee Y.H."/>
            <person name="Lumba S."/>
            <person name="McCourt P."/>
            <person name="Mortimer J.C."/>
            <person name="Mutuku J.M."/>
            <person name="Nomura T."/>
            <person name="Sasaki-Sekimoto Y."/>
            <person name="Seto Y."/>
            <person name="Wang Y."/>
            <person name="Wakatake T."/>
            <person name="Sakakibara H."/>
            <person name="Demura T."/>
            <person name="Yamaguchi S."/>
            <person name="Yoneyama K."/>
            <person name="Manabe R.I."/>
            <person name="Nelson D.C."/>
            <person name="Schulman A.H."/>
            <person name="Timko M.P."/>
            <person name="dePamphilis C.W."/>
            <person name="Choi D."/>
            <person name="Shirasu K."/>
        </authorList>
    </citation>
    <scope>NUCLEOTIDE SEQUENCE [LARGE SCALE GENOMIC DNA]</scope>
    <source>
        <strain evidence="3">cv. UVA1</strain>
    </source>
</reference>
<feature type="region of interest" description="Disordered" evidence="1">
    <location>
        <begin position="152"/>
        <end position="194"/>
    </location>
</feature>
<dbReference type="EMBL" id="BKCP01005983">
    <property type="protein sequence ID" value="GER40872.1"/>
    <property type="molecule type" value="Genomic_DNA"/>
</dbReference>
<proteinExistence type="predicted"/>
<keyword evidence="3" id="KW-1185">Reference proteome</keyword>
<feature type="compositionally biased region" description="Low complexity" evidence="1">
    <location>
        <begin position="156"/>
        <end position="165"/>
    </location>
</feature>
<feature type="compositionally biased region" description="Polar residues" evidence="1">
    <location>
        <begin position="168"/>
        <end position="177"/>
    </location>
</feature>